<dbReference type="Proteomes" id="UP000326759">
    <property type="component" value="Unassembled WGS sequence"/>
</dbReference>
<evidence type="ECO:0000256" key="4">
    <source>
        <dbReference type="ARBA" id="ARBA00023136"/>
    </source>
</evidence>
<feature type="transmembrane region" description="Helical" evidence="6">
    <location>
        <begin position="238"/>
        <end position="258"/>
    </location>
</feature>
<dbReference type="GO" id="GO:0016020">
    <property type="term" value="C:membrane"/>
    <property type="evidence" value="ECO:0007669"/>
    <property type="project" value="UniProtKB-SubCell"/>
</dbReference>
<feature type="non-terminal residue" evidence="8">
    <location>
        <position position="1"/>
    </location>
</feature>
<dbReference type="PANTHER" id="PTHR31918:SF1">
    <property type="entry name" value="TRANSMEMBRANE PROTEIN 181"/>
    <property type="match status" value="1"/>
</dbReference>
<feature type="domain" description="Wntless-like transmembrane" evidence="7">
    <location>
        <begin position="5"/>
        <end position="255"/>
    </location>
</feature>
<accession>A0A5N5T6S7</accession>
<evidence type="ECO:0000256" key="5">
    <source>
        <dbReference type="SAM" id="MobiDB-lite"/>
    </source>
</evidence>
<keyword evidence="2 6" id="KW-0812">Transmembrane</keyword>
<feature type="transmembrane region" description="Helical" evidence="6">
    <location>
        <begin position="51"/>
        <end position="70"/>
    </location>
</feature>
<gene>
    <name evidence="8" type="ORF">Anas_11663</name>
</gene>
<evidence type="ECO:0000256" key="1">
    <source>
        <dbReference type="ARBA" id="ARBA00004141"/>
    </source>
</evidence>
<organism evidence="8 9">
    <name type="scientific">Armadillidium nasatum</name>
    <dbReference type="NCBI Taxonomy" id="96803"/>
    <lineage>
        <taxon>Eukaryota</taxon>
        <taxon>Metazoa</taxon>
        <taxon>Ecdysozoa</taxon>
        <taxon>Arthropoda</taxon>
        <taxon>Crustacea</taxon>
        <taxon>Multicrustacea</taxon>
        <taxon>Malacostraca</taxon>
        <taxon>Eumalacostraca</taxon>
        <taxon>Peracarida</taxon>
        <taxon>Isopoda</taxon>
        <taxon>Oniscidea</taxon>
        <taxon>Crinocheta</taxon>
        <taxon>Armadillidiidae</taxon>
        <taxon>Armadillidium</taxon>
    </lineage>
</organism>
<dbReference type="InterPro" id="IPR040416">
    <property type="entry name" value="TMEM181"/>
</dbReference>
<keyword evidence="9" id="KW-1185">Reference proteome</keyword>
<evidence type="ECO:0000256" key="3">
    <source>
        <dbReference type="ARBA" id="ARBA00022989"/>
    </source>
</evidence>
<dbReference type="Pfam" id="PF06664">
    <property type="entry name" value="WLS-like_TM"/>
    <property type="match status" value="1"/>
</dbReference>
<feature type="transmembrane region" description="Helical" evidence="6">
    <location>
        <begin position="13"/>
        <end position="31"/>
    </location>
</feature>
<feature type="transmembrane region" description="Helical" evidence="6">
    <location>
        <begin position="193"/>
        <end position="218"/>
    </location>
</feature>
<evidence type="ECO:0000256" key="6">
    <source>
        <dbReference type="SAM" id="Phobius"/>
    </source>
</evidence>
<keyword evidence="3 6" id="KW-1133">Transmembrane helix</keyword>
<protein>
    <submittedName>
        <fullName evidence="8">Transmembrane protein</fullName>
    </submittedName>
</protein>
<sequence length="306" mass="35815">LKTYNPSFTKLEIWVRFIFLVVSFAMTSWFAHSLREYSVYVWSIEQKWLSLLLPLLLLYNDPIFPLMFLVDSWVPTFLDTVFQATFLCALLLFWLCIYHGLRQNERSFTQFYLPKLLIVGWMWLCSIVMATIQKYNELRDPLYSTAVQTNHFHNFKVFFFIAGTIYILYLVFLIITAYSELRAMPYFDVRLKFVTILMFVVLCISLTITVLRFGVGALEDNFVAQLSTTYSSSAEFMAFYGLLNIYLYTSAFVYSASYRDFIDTQVLKDNPAFSMVNDSDEDVIYGSDDETRRPLNRGGNDNEESD</sequence>
<dbReference type="EMBL" id="SEYY01008327">
    <property type="protein sequence ID" value="KAB7502202.1"/>
    <property type="molecule type" value="Genomic_DNA"/>
</dbReference>
<evidence type="ECO:0000313" key="8">
    <source>
        <dbReference type="EMBL" id="KAB7502202.1"/>
    </source>
</evidence>
<name>A0A5N5T6S7_9CRUS</name>
<dbReference type="OrthoDB" id="28186at2759"/>
<evidence type="ECO:0000313" key="9">
    <source>
        <dbReference type="Proteomes" id="UP000326759"/>
    </source>
</evidence>
<keyword evidence="4 6" id="KW-0472">Membrane</keyword>
<feature type="transmembrane region" description="Helical" evidence="6">
    <location>
        <begin position="82"/>
        <end position="101"/>
    </location>
</feature>
<evidence type="ECO:0000259" key="7">
    <source>
        <dbReference type="Pfam" id="PF06664"/>
    </source>
</evidence>
<comment type="subcellular location">
    <subcellularLocation>
        <location evidence="1">Membrane</location>
        <topology evidence="1">Multi-pass membrane protein</topology>
    </subcellularLocation>
</comment>
<dbReference type="InterPro" id="IPR047843">
    <property type="entry name" value="WLS-like_TM"/>
</dbReference>
<proteinExistence type="predicted"/>
<dbReference type="PANTHER" id="PTHR31918">
    <property type="entry name" value="TRANSMEMBRANE PROTEIN 181"/>
    <property type="match status" value="1"/>
</dbReference>
<dbReference type="AlphaFoldDB" id="A0A5N5T6S7"/>
<evidence type="ECO:0000256" key="2">
    <source>
        <dbReference type="ARBA" id="ARBA00022692"/>
    </source>
</evidence>
<dbReference type="GO" id="GO:0015643">
    <property type="term" value="F:toxic substance binding"/>
    <property type="evidence" value="ECO:0007669"/>
    <property type="project" value="InterPro"/>
</dbReference>
<reference evidence="8 9" key="1">
    <citation type="journal article" date="2019" name="PLoS Biol.">
        <title>Sex chromosomes control vertical transmission of feminizing Wolbachia symbionts in an isopod.</title>
        <authorList>
            <person name="Becking T."/>
            <person name="Chebbi M.A."/>
            <person name="Giraud I."/>
            <person name="Moumen B."/>
            <person name="Laverre T."/>
            <person name="Caubet Y."/>
            <person name="Peccoud J."/>
            <person name="Gilbert C."/>
            <person name="Cordaux R."/>
        </authorList>
    </citation>
    <scope>NUCLEOTIDE SEQUENCE [LARGE SCALE GENOMIC DNA]</scope>
    <source>
        <strain evidence="8">ANa2</strain>
        <tissue evidence="8">Whole body excluding digestive tract and cuticle</tissue>
    </source>
</reference>
<comment type="caution">
    <text evidence="8">The sequence shown here is derived from an EMBL/GenBank/DDBJ whole genome shotgun (WGS) entry which is preliminary data.</text>
</comment>
<feature type="transmembrane region" description="Helical" evidence="6">
    <location>
        <begin position="113"/>
        <end position="132"/>
    </location>
</feature>
<feature type="transmembrane region" description="Helical" evidence="6">
    <location>
        <begin position="157"/>
        <end position="181"/>
    </location>
</feature>
<feature type="region of interest" description="Disordered" evidence="5">
    <location>
        <begin position="283"/>
        <end position="306"/>
    </location>
</feature>